<keyword evidence="3 4" id="KW-0862">Zinc</keyword>
<dbReference type="OrthoDB" id="288014at2"/>
<organism evidence="5 6">
    <name type="scientific">Legionella spiritensis</name>
    <dbReference type="NCBI Taxonomy" id="452"/>
    <lineage>
        <taxon>Bacteria</taxon>
        <taxon>Pseudomonadati</taxon>
        <taxon>Pseudomonadota</taxon>
        <taxon>Gammaproteobacteria</taxon>
        <taxon>Legionellales</taxon>
        <taxon>Legionellaceae</taxon>
        <taxon>Legionella</taxon>
    </lineage>
</organism>
<dbReference type="AlphaFoldDB" id="A0A0W0YY73"/>
<dbReference type="STRING" id="452.Lspi_2401"/>
<dbReference type="Proteomes" id="UP000054877">
    <property type="component" value="Unassembled WGS sequence"/>
</dbReference>
<dbReference type="NCBIfam" id="TIGR00100">
    <property type="entry name" value="hypA"/>
    <property type="match status" value="1"/>
</dbReference>
<dbReference type="PANTHER" id="PTHR34535:SF3">
    <property type="entry name" value="HYDROGENASE MATURATION FACTOR HYPA"/>
    <property type="match status" value="1"/>
</dbReference>
<keyword evidence="6" id="KW-1185">Reference proteome</keyword>
<evidence type="ECO:0000313" key="6">
    <source>
        <dbReference type="Proteomes" id="UP000054877"/>
    </source>
</evidence>
<feature type="binding site" evidence="4">
    <location>
        <position position="2"/>
    </location>
    <ligand>
        <name>Ni(2+)</name>
        <dbReference type="ChEBI" id="CHEBI:49786"/>
    </ligand>
</feature>
<evidence type="ECO:0000256" key="2">
    <source>
        <dbReference type="ARBA" id="ARBA00022723"/>
    </source>
</evidence>
<evidence type="ECO:0000313" key="5">
    <source>
        <dbReference type="EMBL" id="KTD61771.1"/>
    </source>
</evidence>
<evidence type="ECO:0000256" key="1">
    <source>
        <dbReference type="ARBA" id="ARBA00022596"/>
    </source>
</evidence>
<comment type="similarity">
    <text evidence="4">Belongs to the HypA/HybF family.</text>
</comment>
<dbReference type="PATRIC" id="fig|452.5.peg.2649"/>
<comment type="function">
    <text evidence="4">Involved in the maturation of [NiFe] hydrogenases. Required for nickel insertion into the metal center of the hydrogenase.</text>
</comment>
<dbReference type="EMBL" id="LNYX01000031">
    <property type="protein sequence ID" value="KTD61771.1"/>
    <property type="molecule type" value="Genomic_DNA"/>
</dbReference>
<proteinExistence type="inferred from homology"/>
<dbReference type="GO" id="GO:0016151">
    <property type="term" value="F:nickel cation binding"/>
    <property type="evidence" value="ECO:0007669"/>
    <property type="project" value="UniProtKB-UniRule"/>
</dbReference>
<dbReference type="PIRSF" id="PIRSF004761">
    <property type="entry name" value="Hydrgn_mat_HypA"/>
    <property type="match status" value="1"/>
</dbReference>
<reference evidence="5 6" key="1">
    <citation type="submission" date="2015-11" db="EMBL/GenBank/DDBJ databases">
        <title>Genomic analysis of 38 Legionella species identifies large and diverse effector repertoires.</title>
        <authorList>
            <person name="Burstein D."/>
            <person name="Amaro F."/>
            <person name="Zusman T."/>
            <person name="Lifshitz Z."/>
            <person name="Cohen O."/>
            <person name="Gilbert J.A."/>
            <person name="Pupko T."/>
            <person name="Shuman H.A."/>
            <person name="Segal G."/>
        </authorList>
    </citation>
    <scope>NUCLEOTIDE SEQUENCE [LARGE SCALE GENOMIC DNA]</scope>
    <source>
        <strain evidence="5 6">Mt.St.Helens-9</strain>
    </source>
</reference>
<feature type="binding site" evidence="4">
    <location>
        <position position="76"/>
    </location>
    <ligand>
        <name>Zn(2+)</name>
        <dbReference type="ChEBI" id="CHEBI:29105"/>
    </ligand>
</feature>
<dbReference type="HAMAP" id="MF_00213">
    <property type="entry name" value="HypA_HybF"/>
    <property type="match status" value="1"/>
</dbReference>
<keyword evidence="2 4" id="KW-0479">Metal-binding</keyword>
<evidence type="ECO:0000256" key="4">
    <source>
        <dbReference type="HAMAP-Rule" id="MF_00213"/>
    </source>
</evidence>
<feature type="binding site" evidence="4">
    <location>
        <position position="92"/>
    </location>
    <ligand>
        <name>Zn(2+)</name>
        <dbReference type="ChEBI" id="CHEBI:29105"/>
    </ligand>
</feature>
<name>A0A0W0YY73_LEGSP</name>
<dbReference type="PANTHER" id="PTHR34535">
    <property type="entry name" value="HYDROGENASE MATURATION FACTOR HYPA"/>
    <property type="match status" value="1"/>
</dbReference>
<dbReference type="InterPro" id="IPR000688">
    <property type="entry name" value="HypA/HybF"/>
</dbReference>
<dbReference type="Gene3D" id="3.30.2320.80">
    <property type="match status" value="1"/>
</dbReference>
<dbReference type="Pfam" id="PF01155">
    <property type="entry name" value="HypA"/>
    <property type="match status" value="1"/>
</dbReference>
<dbReference type="RefSeq" id="WP_058484295.1">
    <property type="nucleotide sequence ID" value="NZ_CAAAII010000001.1"/>
</dbReference>
<gene>
    <name evidence="4 5" type="primary">hypA</name>
    <name evidence="5" type="ORF">Lspi_2401</name>
</gene>
<comment type="caution">
    <text evidence="5">The sequence shown here is derived from an EMBL/GenBank/DDBJ whole genome shotgun (WGS) entry which is preliminary data.</text>
</comment>
<feature type="binding site" evidence="4">
    <location>
        <position position="89"/>
    </location>
    <ligand>
        <name>Zn(2+)</name>
        <dbReference type="ChEBI" id="CHEBI:29105"/>
    </ligand>
</feature>
<feature type="binding site" evidence="4">
    <location>
        <position position="73"/>
    </location>
    <ligand>
        <name>Zn(2+)</name>
        <dbReference type="ChEBI" id="CHEBI:29105"/>
    </ligand>
</feature>
<accession>A0A0W0YY73</accession>
<protein>
    <recommendedName>
        <fullName evidence="4">Hydrogenase maturation factor HypA</fullName>
    </recommendedName>
</protein>
<dbReference type="GO" id="GO:0008270">
    <property type="term" value="F:zinc ion binding"/>
    <property type="evidence" value="ECO:0007669"/>
    <property type="project" value="UniProtKB-UniRule"/>
</dbReference>
<sequence length="113" mass="12317">MHELSLCRAILDIIHDHVTDKSGKQVKKIGLEIGQLAAVDEAALRFGFDAVRKGTVAHQAILEIVTIPGMALCNLCRTTIAVQHSYDLCPTCGNMSLTITQGEELRVNYLEIG</sequence>
<evidence type="ECO:0000256" key="3">
    <source>
        <dbReference type="ARBA" id="ARBA00022833"/>
    </source>
</evidence>
<dbReference type="GO" id="GO:0051604">
    <property type="term" value="P:protein maturation"/>
    <property type="evidence" value="ECO:0007669"/>
    <property type="project" value="InterPro"/>
</dbReference>
<keyword evidence="1 4" id="KW-0533">Nickel</keyword>